<proteinExistence type="predicted"/>
<feature type="region of interest" description="Disordered" evidence="1">
    <location>
        <begin position="30"/>
        <end position="57"/>
    </location>
</feature>
<gene>
    <name evidence="2" type="ORF">KDW93_10390</name>
</gene>
<comment type="caution">
    <text evidence="2">The sequence shown here is derived from an EMBL/GenBank/DDBJ whole genome shotgun (WGS) entry which is preliminary data.</text>
</comment>
<organism evidence="2 3">
    <name type="scientific">Burkholderia ambifaria</name>
    <dbReference type="NCBI Taxonomy" id="152480"/>
    <lineage>
        <taxon>Bacteria</taxon>
        <taxon>Pseudomonadati</taxon>
        <taxon>Pseudomonadota</taxon>
        <taxon>Betaproteobacteria</taxon>
        <taxon>Burkholderiales</taxon>
        <taxon>Burkholderiaceae</taxon>
        <taxon>Burkholderia</taxon>
        <taxon>Burkholderia cepacia complex</taxon>
    </lineage>
</organism>
<protein>
    <submittedName>
        <fullName evidence="2">Uncharacterized protein</fullName>
    </submittedName>
</protein>
<dbReference type="RefSeq" id="WP_176090927.1">
    <property type="nucleotide sequence ID" value="NZ_CADERF010000001.1"/>
</dbReference>
<name>A0AA41JJ33_9BURK</name>
<sequence length="57" mass="6108">MTDALGNGRADFAGWHAEIEVSKRLPLQRANRADAKSASTGMNARRGEVIAKRNAVA</sequence>
<evidence type="ECO:0000313" key="3">
    <source>
        <dbReference type="Proteomes" id="UP000682266"/>
    </source>
</evidence>
<dbReference type="Proteomes" id="UP000682266">
    <property type="component" value="Unassembled WGS sequence"/>
</dbReference>
<reference evidence="2" key="1">
    <citation type="submission" date="2021-04" db="EMBL/GenBank/DDBJ databases">
        <title>A collection of bacterial strains from the Burkholderia cepacia Research Laboratory and Repository.</title>
        <authorList>
            <person name="Lipuma J."/>
            <person name="Spilker T."/>
        </authorList>
    </citation>
    <scope>NUCLEOTIDE SEQUENCE</scope>
    <source>
        <strain evidence="2">AU36012</strain>
    </source>
</reference>
<accession>A0AA41JJ33</accession>
<dbReference type="AlphaFoldDB" id="A0AA41JJ33"/>
<evidence type="ECO:0000256" key="1">
    <source>
        <dbReference type="SAM" id="MobiDB-lite"/>
    </source>
</evidence>
<dbReference type="EMBL" id="JAGSVG010000007">
    <property type="protein sequence ID" value="MBR8129381.1"/>
    <property type="molecule type" value="Genomic_DNA"/>
</dbReference>
<evidence type="ECO:0000313" key="2">
    <source>
        <dbReference type="EMBL" id="MBR8129381.1"/>
    </source>
</evidence>